<proteinExistence type="predicted"/>
<feature type="compositionally biased region" description="Low complexity" evidence="1">
    <location>
        <begin position="82"/>
        <end position="92"/>
    </location>
</feature>
<feature type="compositionally biased region" description="Basic and acidic residues" evidence="1">
    <location>
        <begin position="117"/>
        <end position="129"/>
    </location>
</feature>
<evidence type="ECO:0000313" key="2">
    <source>
        <dbReference type="EMBL" id="GIL74989.1"/>
    </source>
</evidence>
<feature type="compositionally biased region" description="Low complexity" evidence="1">
    <location>
        <begin position="103"/>
        <end position="116"/>
    </location>
</feature>
<dbReference type="AlphaFoldDB" id="A0A8J4C3T4"/>
<name>A0A8J4C3T4_9CHLO</name>
<evidence type="ECO:0000313" key="3">
    <source>
        <dbReference type="Proteomes" id="UP000747110"/>
    </source>
</evidence>
<feature type="non-terminal residue" evidence="2">
    <location>
        <position position="1"/>
    </location>
</feature>
<evidence type="ECO:0000256" key="1">
    <source>
        <dbReference type="SAM" id="MobiDB-lite"/>
    </source>
</evidence>
<dbReference type="OrthoDB" id="552443at2759"/>
<organism evidence="2 3">
    <name type="scientific">Volvox reticuliferus</name>
    <dbReference type="NCBI Taxonomy" id="1737510"/>
    <lineage>
        <taxon>Eukaryota</taxon>
        <taxon>Viridiplantae</taxon>
        <taxon>Chlorophyta</taxon>
        <taxon>core chlorophytes</taxon>
        <taxon>Chlorophyceae</taxon>
        <taxon>CS clade</taxon>
        <taxon>Chlamydomonadales</taxon>
        <taxon>Volvocaceae</taxon>
        <taxon>Volvox</taxon>
    </lineage>
</organism>
<comment type="caution">
    <text evidence="2">The sequence shown here is derived from an EMBL/GenBank/DDBJ whole genome shotgun (WGS) entry which is preliminary data.</text>
</comment>
<dbReference type="EMBL" id="BNCP01000006">
    <property type="protein sequence ID" value="GIL74989.1"/>
    <property type="molecule type" value="Genomic_DNA"/>
</dbReference>
<feature type="compositionally biased region" description="Acidic residues" evidence="1">
    <location>
        <begin position="93"/>
        <end position="102"/>
    </location>
</feature>
<keyword evidence="3" id="KW-1185">Reference proteome</keyword>
<accession>A0A8J4C3T4</accession>
<gene>
    <name evidence="2" type="ORF">Vretifemale_4831</name>
</gene>
<reference evidence="2" key="1">
    <citation type="journal article" date="2021" name="Proc. Natl. Acad. Sci. U.S.A.">
        <title>Three genomes in the algal genus Volvox reveal the fate of a haploid sex-determining region after a transition to homothallism.</title>
        <authorList>
            <person name="Yamamoto K."/>
            <person name="Hamaji T."/>
            <person name="Kawai-Toyooka H."/>
            <person name="Matsuzaki R."/>
            <person name="Takahashi F."/>
            <person name="Nishimura Y."/>
            <person name="Kawachi M."/>
            <person name="Noguchi H."/>
            <person name="Minakuchi Y."/>
            <person name="Umen J.G."/>
            <person name="Toyoda A."/>
            <person name="Nozaki H."/>
        </authorList>
    </citation>
    <scope>NUCLEOTIDE SEQUENCE</scope>
    <source>
        <strain evidence="2">NIES-3786</strain>
    </source>
</reference>
<feature type="region of interest" description="Disordered" evidence="1">
    <location>
        <begin position="82"/>
        <end position="129"/>
    </location>
</feature>
<dbReference type="Proteomes" id="UP000747110">
    <property type="component" value="Unassembled WGS sequence"/>
</dbReference>
<sequence length="129" mass="13352">GGEVVLAGMDAYYKPTFSADPWAKLIPRPLQPSGIDNANMNVRGASGRHTIDTRKLGGASLAEIMAMDLEGDGVELHGAAVAAEPAAAVSSDEPPEDEEDMDPGMGLPSADGAEAGRLGEEGAQDRPWH</sequence>
<protein>
    <submittedName>
        <fullName evidence="2">Uncharacterized protein</fullName>
    </submittedName>
</protein>